<dbReference type="AlphaFoldDB" id="A0A0K2UR58"/>
<accession>A0A0K2UR58</accession>
<sequence>MTSATVDRCTFFFLVDSDIFIVGLTLKASTMSSGFTSVGLPLLGLSPSAKQFLTRPNVALLTFTASMMSEVVLPARITLPMMTLLASIATYI</sequence>
<proteinExistence type="predicted"/>
<protein>
    <submittedName>
        <fullName evidence="1">Uncharacterized protein</fullName>
    </submittedName>
</protein>
<organism evidence="1">
    <name type="scientific">Lepeophtheirus salmonis</name>
    <name type="common">Salmon louse</name>
    <name type="synonym">Caligus salmonis</name>
    <dbReference type="NCBI Taxonomy" id="72036"/>
    <lineage>
        <taxon>Eukaryota</taxon>
        <taxon>Metazoa</taxon>
        <taxon>Ecdysozoa</taxon>
        <taxon>Arthropoda</taxon>
        <taxon>Crustacea</taxon>
        <taxon>Multicrustacea</taxon>
        <taxon>Hexanauplia</taxon>
        <taxon>Copepoda</taxon>
        <taxon>Siphonostomatoida</taxon>
        <taxon>Caligidae</taxon>
        <taxon>Lepeophtheirus</taxon>
    </lineage>
</organism>
<evidence type="ECO:0000313" key="1">
    <source>
        <dbReference type="EMBL" id="CDW40738.1"/>
    </source>
</evidence>
<reference evidence="1" key="1">
    <citation type="submission" date="2014-05" db="EMBL/GenBank/DDBJ databases">
        <authorList>
            <person name="Chronopoulou M."/>
        </authorList>
    </citation>
    <scope>NUCLEOTIDE SEQUENCE</scope>
    <source>
        <tissue evidence="1">Whole organism</tissue>
    </source>
</reference>
<name>A0A0K2UR58_LEPSM</name>
<dbReference type="EMBL" id="HACA01023377">
    <property type="protein sequence ID" value="CDW40738.1"/>
    <property type="molecule type" value="Transcribed_RNA"/>
</dbReference>